<dbReference type="AlphaFoldDB" id="A0A0A0LTG0"/>
<reference evidence="2 3" key="3">
    <citation type="journal article" date="2010" name="BMC Genomics">
        <title>Transcriptome sequencing and comparative analysis of cucumber flowers with different sex types.</title>
        <authorList>
            <person name="Guo S."/>
            <person name="Zheng Y."/>
            <person name="Joung J.G."/>
            <person name="Liu S."/>
            <person name="Zhang Z."/>
            <person name="Crasta O.R."/>
            <person name="Sobral B.W."/>
            <person name="Xu Y."/>
            <person name="Huang S."/>
            <person name="Fei Z."/>
        </authorList>
    </citation>
    <scope>NUCLEOTIDE SEQUENCE [LARGE SCALE GENOMIC DNA]</scope>
    <source>
        <strain evidence="3">cv. 9930</strain>
    </source>
</reference>
<dbReference type="EMBL" id="CM002922">
    <property type="protein sequence ID" value="KGN65215.1"/>
    <property type="molecule type" value="Genomic_DNA"/>
</dbReference>
<proteinExistence type="predicted"/>
<dbReference type="Gramene" id="KGN65215">
    <property type="protein sequence ID" value="KGN65215"/>
    <property type="gene ID" value="Csa_1G265630"/>
</dbReference>
<keyword evidence="3" id="KW-1185">Reference proteome</keyword>
<protein>
    <recommendedName>
        <fullName evidence="4">Stress induced protein</fullName>
    </recommendedName>
</protein>
<reference evidence="2 3" key="2">
    <citation type="journal article" date="2009" name="PLoS ONE">
        <title>An integrated genetic and cytogenetic map of the cucumber genome.</title>
        <authorList>
            <person name="Ren Y."/>
            <person name="Zhang Z."/>
            <person name="Liu J."/>
            <person name="Staub J.E."/>
            <person name="Han Y."/>
            <person name="Cheng Z."/>
            <person name="Li X."/>
            <person name="Lu J."/>
            <person name="Miao H."/>
            <person name="Kang H."/>
            <person name="Xie B."/>
            <person name="Gu X."/>
            <person name="Wang X."/>
            <person name="Du Y."/>
            <person name="Jin W."/>
            <person name="Huang S."/>
        </authorList>
    </citation>
    <scope>NUCLEOTIDE SEQUENCE [LARGE SCALE GENOMIC DNA]</scope>
    <source>
        <strain evidence="3">cv. 9930</strain>
    </source>
</reference>
<organism evidence="2 3">
    <name type="scientific">Cucumis sativus</name>
    <name type="common">Cucumber</name>
    <dbReference type="NCBI Taxonomy" id="3659"/>
    <lineage>
        <taxon>Eukaryota</taxon>
        <taxon>Viridiplantae</taxon>
        <taxon>Streptophyta</taxon>
        <taxon>Embryophyta</taxon>
        <taxon>Tracheophyta</taxon>
        <taxon>Spermatophyta</taxon>
        <taxon>Magnoliopsida</taxon>
        <taxon>eudicotyledons</taxon>
        <taxon>Gunneridae</taxon>
        <taxon>Pentapetalae</taxon>
        <taxon>rosids</taxon>
        <taxon>fabids</taxon>
        <taxon>Cucurbitales</taxon>
        <taxon>Cucurbitaceae</taxon>
        <taxon>Benincaseae</taxon>
        <taxon>Cucumis</taxon>
    </lineage>
</organism>
<dbReference type="OMA" id="RRFNCHS"/>
<evidence type="ECO:0008006" key="4">
    <source>
        <dbReference type="Google" id="ProtNLM"/>
    </source>
</evidence>
<evidence type="ECO:0000313" key="2">
    <source>
        <dbReference type="EMBL" id="KGN65215.1"/>
    </source>
</evidence>
<dbReference type="PANTHER" id="PTHR47076:SF1">
    <property type="entry name" value="NHL DOMAIN PROTEIN"/>
    <property type="match status" value="1"/>
</dbReference>
<dbReference type="STRING" id="3659.A0A0A0LTG0"/>
<dbReference type="PANTHER" id="PTHR47076">
    <property type="entry name" value="NHL DOMAIN PROTEIN"/>
    <property type="match status" value="1"/>
</dbReference>
<evidence type="ECO:0000313" key="3">
    <source>
        <dbReference type="Proteomes" id="UP000029981"/>
    </source>
</evidence>
<gene>
    <name evidence="2" type="ORF">Csa_1G265630</name>
</gene>
<evidence type="ECO:0000256" key="1">
    <source>
        <dbReference type="SAM" id="MobiDB-lite"/>
    </source>
</evidence>
<feature type="compositionally biased region" description="Acidic residues" evidence="1">
    <location>
        <begin position="19"/>
        <end position="28"/>
    </location>
</feature>
<feature type="compositionally biased region" description="Polar residues" evidence="1">
    <location>
        <begin position="1"/>
        <end position="17"/>
    </location>
</feature>
<name>A0A0A0LTG0_CUCSA</name>
<sequence length="148" mass="16927">MATHQTRPPSTPYSPLTDQQDDLQDIDDSISSNGCGCFQLFGFGSNRNRNYEGGNLLQQKQGREEESWMVKRLKKVREVSEMVAGPKWKNFIRKMGGYLKGKKERNRFQYDPESYALNFDGGFDGEEDDHHPPIGFSSRFAVPLASRE</sequence>
<dbReference type="Proteomes" id="UP000029981">
    <property type="component" value="Chromosome 1"/>
</dbReference>
<accession>A0A0A0LTG0</accession>
<reference evidence="2 3" key="4">
    <citation type="journal article" date="2011" name="BMC Genomics">
        <title>RNA-Seq improves annotation of protein-coding genes in the cucumber genome.</title>
        <authorList>
            <person name="Li Z."/>
            <person name="Zhang Z."/>
            <person name="Yan P."/>
            <person name="Huang S."/>
            <person name="Fei Z."/>
            <person name="Lin K."/>
        </authorList>
    </citation>
    <scope>NUCLEOTIDE SEQUENCE [LARGE SCALE GENOMIC DNA]</scope>
    <source>
        <strain evidence="3">cv. 9930</strain>
    </source>
</reference>
<dbReference type="KEGG" id="csv:105434480"/>
<feature type="region of interest" description="Disordered" evidence="1">
    <location>
        <begin position="1"/>
        <end position="28"/>
    </location>
</feature>
<dbReference type="OrthoDB" id="1934748at2759"/>
<reference evidence="2 3" key="1">
    <citation type="journal article" date="2009" name="Nat. Genet.">
        <title>The genome of the cucumber, Cucumis sativus L.</title>
        <authorList>
            <person name="Huang S."/>
            <person name="Li R."/>
            <person name="Zhang Z."/>
            <person name="Li L."/>
            <person name="Gu X."/>
            <person name="Fan W."/>
            <person name="Lucas W.J."/>
            <person name="Wang X."/>
            <person name="Xie B."/>
            <person name="Ni P."/>
            <person name="Ren Y."/>
            <person name="Zhu H."/>
            <person name="Li J."/>
            <person name="Lin K."/>
            <person name="Jin W."/>
            <person name="Fei Z."/>
            <person name="Li G."/>
            <person name="Staub J."/>
            <person name="Kilian A."/>
            <person name="van der Vossen E.A."/>
            <person name="Wu Y."/>
            <person name="Guo J."/>
            <person name="He J."/>
            <person name="Jia Z."/>
            <person name="Ren Y."/>
            <person name="Tian G."/>
            <person name="Lu Y."/>
            <person name="Ruan J."/>
            <person name="Qian W."/>
            <person name="Wang M."/>
            <person name="Huang Q."/>
            <person name="Li B."/>
            <person name="Xuan Z."/>
            <person name="Cao J."/>
            <person name="Asan"/>
            <person name="Wu Z."/>
            <person name="Zhang J."/>
            <person name="Cai Q."/>
            <person name="Bai Y."/>
            <person name="Zhao B."/>
            <person name="Han Y."/>
            <person name="Li Y."/>
            <person name="Li X."/>
            <person name="Wang S."/>
            <person name="Shi Q."/>
            <person name="Liu S."/>
            <person name="Cho W.K."/>
            <person name="Kim J.Y."/>
            <person name="Xu Y."/>
            <person name="Heller-Uszynska K."/>
            <person name="Miao H."/>
            <person name="Cheng Z."/>
            <person name="Zhang S."/>
            <person name="Wu J."/>
            <person name="Yang Y."/>
            <person name="Kang H."/>
            <person name="Li M."/>
            <person name="Liang H."/>
            <person name="Ren X."/>
            <person name="Shi Z."/>
            <person name="Wen M."/>
            <person name="Jian M."/>
            <person name="Yang H."/>
            <person name="Zhang G."/>
            <person name="Yang Z."/>
            <person name="Chen R."/>
            <person name="Liu S."/>
            <person name="Li J."/>
            <person name="Ma L."/>
            <person name="Liu H."/>
            <person name="Zhou Y."/>
            <person name="Zhao J."/>
            <person name="Fang X."/>
            <person name="Li G."/>
            <person name="Fang L."/>
            <person name="Li Y."/>
            <person name="Liu D."/>
            <person name="Zheng H."/>
            <person name="Zhang Y."/>
            <person name="Qin N."/>
            <person name="Li Z."/>
            <person name="Yang G."/>
            <person name="Yang S."/>
            <person name="Bolund L."/>
            <person name="Kristiansen K."/>
            <person name="Zheng H."/>
            <person name="Li S."/>
            <person name="Zhang X."/>
            <person name="Yang H."/>
            <person name="Wang J."/>
            <person name="Sun R."/>
            <person name="Zhang B."/>
            <person name="Jiang S."/>
            <person name="Wang J."/>
            <person name="Du Y."/>
            <person name="Li S."/>
        </authorList>
    </citation>
    <scope>NUCLEOTIDE SEQUENCE [LARGE SCALE GENOMIC DNA]</scope>
    <source>
        <strain evidence="3">cv. 9930</strain>
    </source>
</reference>